<dbReference type="EMBL" id="JASJOS010000007">
    <property type="protein sequence ID" value="MDJ1482420.1"/>
    <property type="molecule type" value="Genomic_DNA"/>
</dbReference>
<reference evidence="2" key="1">
    <citation type="submission" date="2023-05" db="EMBL/GenBank/DDBJ databases">
        <authorList>
            <person name="Zhang X."/>
        </authorList>
    </citation>
    <scope>NUCLEOTIDE SEQUENCE</scope>
    <source>
        <strain evidence="2">YF14B1</strain>
    </source>
</reference>
<dbReference type="Proteomes" id="UP001241110">
    <property type="component" value="Unassembled WGS sequence"/>
</dbReference>
<dbReference type="Gene3D" id="2.60.40.2390">
    <property type="match status" value="1"/>
</dbReference>
<organism evidence="2 3">
    <name type="scientific">Xanthocytophaga flava</name>
    <dbReference type="NCBI Taxonomy" id="3048013"/>
    <lineage>
        <taxon>Bacteria</taxon>
        <taxon>Pseudomonadati</taxon>
        <taxon>Bacteroidota</taxon>
        <taxon>Cytophagia</taxon>
        <taxon>Cytophagales</taxon>
        <taxon>Rhodocytophagaceae</taxon>
        <taxon>Xanthocytophaga</taxon>
    </lineage>
</organism>
<dbReference type="RefSeq" id="WP_313981521.1">
    <property type="nucleotide sequence ID" value="NZ_JASJOS010000007.1"/>
</dbReference>
<sequence length="163" mass="19332">MNLYRRIKRLLLIEKEFTVALGEYGILDINLQSDDYVKIIDTTLLNGYRHEAKDKYDPAFLNNTDQIKAEIGTSFGISFYFLVNNSHREVDIEVTLRILHPEMTNPLTRMSATSQTDTFIYTTPYYQYMHVTFEHEYELVKGQWTFQVWKNSELVIEKIFEII</sequence>
<name>A0AAE3QRY9_9BACT</name>
<dbReference type="AlphaFoldDB" id="A0AAE3QRY9"/>
<accession>A0AAE3QRY9</accession>
<gene>
    <name evidence="2" type="ORF">QNI16_18085</name>
</gene>
<proteinExistence type="predicted"/>
<protein>
    <submittedName>
        <fullName evidence="2">DUF3859 domain-containing protein</fullName>
    </submittedName>
</protein>
<comment type="caution">
    <text evidence="2">The sequence shown here is derived from an EMBL/GenBank/DDBJ whole genome shotgun (WGS) entry which is preliminary data.</text>
</comment>
<evidence type="ECO:0000313" key="3">
    <source>
        <dbReference type="Proteomes" id="UP001241110"/>
    </source>
</evidence>
<dbReference type="Pfam" id="PF12975">
    <property type="entry name" value="DUF3859"/>
    <property type="match status" value="1"/>
</dbReference>
<dbReference type="InterPro" id="IPR024331">
    <property type="entry name" value="DUF3859"/>
</dbReference>
<evidence type="ECO:0000313" key="2">
    <source>
        <dbReference type="EMBL" id="MDJ1482420.1"/>
    </source>
</evidence>
<evidence type="ECO:0000259" key="1">
    <source>
        <dbReference type="Pfam" id="PF12975"/>
    </source>
</evidence>
<feature type="domain" description="DUF3859" evidence="1">
    <location>
        <begin position="59"/>
        <end position="162"/>
    </location>
</feature>